<dbReference type="SUPFAM" id="SSF52540">
    <property type="entry name" value="P-loop containing nucleoside triphosphate hydrolases"/>
    <property type="match status" value="1"/>
</dbReference>
<dbReference type="PROSITE" id="PS51706">
    <property type="entry name" value="G_ENGB"/>
    <property type="match status" value="1"/>
</dbReference>
<evidence type="ECO:0000256" key="5">
    <source>
        <dbReference type="ARBA" id="ARBA00022741"/>
    </source>
</evidence>
<dbReference type="InterPro" id="IPR030393">
    <property type="entry name" value="G_ENGB_dom"/>
</dbReference>
<dbReference type="InterPro" id="IPR027417">
    <property type="entry name" value="P-loop_NTPase"/>
</dbReference>
<evidence type="ECO:0000256" key="10">
    <source>
        <dbReference type="HAMAP-Rule" id="MF_00321"/>
    </source>
</evidence>
<comment type="similarity">
    <text evidence="2 10">Belongs to the TRAFAC class TrmE-Era-EngA-EngB-Septin-like GTPase superfamily. EngB GTPase family.</text>
</comment>
<comment type="caution">
    <text evidence="12">The sequence shown here is derived from an EMBL/GenBank/DDBJ whole genome shotgun (WGS) entry which is preliminary data.</text>
</comment>
<protein>
    <recommendedName>
        <fullName evidence="10">Probable GTP-binding protein EngB</fullName>
    </recommendedName>
</protein>
<name>A0A851HD49_9MOLU</name>
<dbReference type="InterPro" id="IPR019987">
    <property type="entry name" value="GTP-bd_ribosome_bio_YsxC"/>
</dbReference>
<evidence type="ECO:0000256" key="9">
    <source>
        <dbReference type="ARBA" id="ARBA00023306"/>
    </source>
</evidence>
<evidence type="ECO:0000256" key="2">
    <source>
        <dbReference type="ARBA" id="ARBA00009638"/>
    </source>
</evidence>
<evidence type="ECO:0000256" key="7">
    <source>
        <dbReference type="ARBA" id="ARBA00023134"/>
    </source>
</evidence>
<keyword evidence="13" id="KW-1185">Reference proteome</keyword>
<dbReference type="PANTHER" id="PTHR11649">
    <property type="entry name" value="MSS1/TRME-RELATED GTP-BINDING PROTEIN"/>
    <property type="match status" value="1"/>
</dbReference>
<dbReference type="NCBIfam" id="TIGR00231">
    <property type="entry name" value="small_GTP"/>
    <property type="match status" value="1"/>
</dbReference>
<dbReference type="InterPro" id="IPR006073">
    <property type="entry name" value="GTP-bd"/>
</dbReference>
<dbReference type="PANTHER" id="PTHR11649:SF13">
    <property type="entry name" value="ENGB-TYPE G DOMAIN-CONTAINING PROTEIN"/>
    <property type="match status" value="1"/>
</dbReference>
<sequence>MIKKSVFIKSIQDPIDCPDPRLSEVFLMGRSNVGKSSFINALTNKKKLALFSKTPGKTTTINYFLLNDAFYLVDSPGYGYSKRNKTFKQSVFPMINNFLQNNHFVKIIFQIIDFKIGPTKMDLDIYHNLREYNLPVFLILNKKDKVLKNQVINQMKRIKKEFGAPEEDIPMFSLSCKNKDGLNEIVNLIYDKINT</sequence>
<dbReference type="Pfam" id="PF01926">
    <property type="entry name" value="MMR_HSR1"/>
    <property type="match status" value="1"/>
</dbReference>
<comment type="cofactor">
    <cofactor evidence="1">
        <name>Mg(2+)</name>
        <dbReference type="ChEBI" id="CHEBI:18420"/>
    </cofactor>
</comment>
<evidence type="ECO:0000313" key="12">
    <source>
        <dbReference type="EMBL" id="NWN45995.1"/>
    </source>
</evidence>
<keyword evidence="5 10" id="KW-0547">Nucleotide-binding</keyword>
<evidence type="ECO:0000259" key="11">
    <source>
        <dbReference type="PROSITE" id="PS51706"/>
    </source>
</evidence>
<evidence type="ECO:0000256" key="1">
    <source>
        <dbReference type="ARBA" id="ARBA00001946"/>
    </source>
</evidence>
<keyword evidence="6" id="KW-0460">Magnesium</keyword>
<accession>A0A851HD49</accession>
<organism evidence="12 13">
    <name type="scientific">Candidatus Phytoplasma pruni</name>
    <dbReference type="NCBI Taxonomy" id="479893"/>
    <lineage>
        <taxon>Bacteria</taxon>
        <taxon>Bacillati</taxon>
        <taxon>Mycoplasmatota</taxon>
        <taxon>Mollicutes</taxon>
        <taxon>Acholeplasmatales</taxon>
        <taxon>Acholeplasmataceae</taxon>
        <taxon>Candidatus Phytoplasma</taxon>
        <taxon>16SrIII (X-disease group)</taxon>
    </lineage>
</organism>
<dbReference type="Gene3D" id="3.40.50.300">
    <property type="entry name" value="P-loop containing nucleotide triphosphate hydrolases"/>
    <property type="match status" value="1"/>
</dbReference>
<dbReference type="RefSeq" id="WP_178734378.1">
    <property type="nucleotide sequence ID" value="NZ_JABUOH010000060.1"/>
</dbReference>
<evidence type="ECO:0000256" key="4">
    <source>
        <dbReference type="ARBA" id="ARBA00022723"/>
    </source>
</evidence>
<reference evidence="12 13" key="1">
    <citation type="submission" date="2020-06" db="EMBL/GenBank/DDBJ databases">
        <title>Draft genome sequence of Candidatus Phytoplasma pruni (X-disease group, subgroup 16SrIII-B) strain ChTDIII from Argentina.</title>
        <authorList>
            <person name="Fernandez F.D."/>
            <person name="Zuebert C."/>
            <person name="Huettel B."/>
            <person name="Kube M."/>
            <person name="Conci L.R."/>
        </authorList>
    </citation>
    <scope>NUCLEOTIDE SEQUENCE [LARGE SCALE GENOMIC DNA]</scope>
    <source>
        <strain evidence="12 13">ChTDIII</strain>
    </source>
</reference>
<dbReference type="InterPro" id="IPR005225">
    <property type="entry name" value="Small_GTP-bd"/>
</dbReference>
<evidence type="ECO:0000313" key="13">
    <source>
        <dbReference type="Proteomes" id="UP000568109"/>
    </source>
</evidence>
<comment type="function">
    <text evidence="10">Necessary for normal cell division and for the maintenance of normal septation.</text>
</comment>
<evidence type="ECO:0000256" key="8">
    <source>
        <dbReference type="ARBA" id="ARBA00023210"/>
    </source>
</evidence>
<keyword evidence="3 10" id="KW-0132">Cell division</keyword>
<keyword evidence="8 10" id="KW-0717">Septation</keyword>
<dbReference type="GO" id="GO:0046872">
    <property type="term" value="F:metal ion binding"/>
    <property type="evidence" value="ECO:0007669"/>
    <property type="project" value="UniProtKB-KW"/>
</dbReference>
<dbReference type="NCBIfam" id="TIGR03598">
    <property type="entry name" value="GTPase_YsxC"/>
    <property type="match status" value="1"/>
</dbReference>
<gene>
    <name evidence="12" type="primary">ysxC</name>
    <name evidence="10" type="synonym">engB</name>
    <name evidence="12" type="ORF">HR065_02780</name>
</gene>
<evidence type="ECO:0000256" key="6">
    <source>
        <dbReference type="ARBA" id="ARBA00022842"/>
    </source>
</evidence>
<dbReference type="HAMAP" id="MF_00321">
    <property type="entry name" value="GTPase_EngB"/>
    <property type="match status" value="1"/>
</dbReference>
<keyword evidence="7 10" id="KW-0342">GTP-binding</keyword>
<proteinExistence type="inferred from homology"/>
<dbReference type="GO" id="GO:0005525">
    <property type="term" value="F:GTP binding"/>
    <property type="evidence" value="ECO:0007669"/>
    <property type="project" value="UniProtKB-UniRule"/>
</dbReference>
<keyword evidence="9 10" id="KW-0131">Cell cycle</keyword>
<dbReference type="EMBL" id="JABUOH010000060">
    <property type="protein sequence ID" value="NWN45995.1"/>
    <property type="molecule type" value="Genomic_DNA"/>
</dbReference>
<dbReference type="GO" id="GO:0000917">
    <property type="term" value="P:division septum assembly"/>
    <property type="evidence" value="ECO:0007669"/>
    <property type="project" value="UniProtKB-KW"/>
</dbReference>
<feature type="domain" description="EngB-type G" evidence="11">
    <location>
        <begin position="21"/>
        <end position="195"/>
    </location>
</feature>
<dbReference type="AlphaFoldDB" id="A0A851HD49"/>
<dbReference type="Proteomes" id="UP000568109">
    <property type="component" value="Unassembled WGS sequence"/>
</dbReference>
<dbReference type="CDD" id="cd01876">
    <property type="entry name" value="YihA_EngB"/>
    <property type="match status" value="1"/>
</dbReference>
<evidence type="ECO:0000256" key="3">
    <source>
        <dbReference type="ARBA" id="ARBA00022618"/>
    </source>
</evidence>
<keyword evidence="4" id="KW-0479">Metal-binding</keyword>